<evidence type="ECO:0000313" key="4">
    <source>
        <dbReference type="EMBL" id="MBB6505919.1"/>
    </source>
</evidence>
<dbReference type="AlphaFoldDB" id="A0A7X0JE72"/>
<dbReference type="NCBIfam" id="TIGR01845">
    <property type="entry name" value="outer_NodT"/>
    <property type="match status" value="1"/>
</dbReference>
<accession>A0A7X0JE72</accession>
<comment type="similarity">
    <text evidence="1 2">Belongs to the outer membrane factor (OMF) (TC 1.B.17) family.</text>
</comment>
<dbReference type="Gene3D" id="1.20.1600.10">
    <property type="entry name" value="Outer membrane efflux proteins (OEP)"/>
    <property type="match status" value="1"/>
</dbReference>
<dbReference type="SUPFAM" id="SSF56954">
    <property type="entry name" value="Outer membrane efflux proteins (OEP)"/>
    <property type="match status" value="1"/>
</dbReference>
<evidence type="ECO:0000256" key="3">
    <source>
        <dbReference type="SAM" id="MobiDB-lite"/>
    </source>
</evidence>
<dbReference type="EMBL" id="JACHBT010000016">
    <property type="protein sequence ID" value="MBB6505919.1"/>
    <property type="molecule type" value="Genomic_DNA"/>
</dbReference>
<dbReference type="GO" id="GO:0015562">
    <property type="term" value="F:efflux transmembrane transporter activity"/>
    <property type="evidence" value="ECO:0007669"/>
    <property type="project" value="InterPro"/>
</dbReference>
<dbReference type="GO" id="GO:0005886">
    <property type="term" value="C:plasma membrane"/>
    <property type="evidence" value="ECO:0007669"/>
    <property type="project" value="UniProtKB-SubCell"/>
</dbReference>
<organism evidence="4 5">
    <name type="scientific">Sphingomonas endophytica</name>
    <dbReference type="NCBI Taxonomy" id="869719"/>
    <lineage>
        <taxon>Bacteria</taxon>
        <taxon>Pseudomonadati</taxon>
        <taxon>Pseudomonadota</taxon>
        <taxon>Alphaproteobacteria</taxon>
        <taxon>Sphingomonadales</taxon>
        <taxon>Sphingomonadaceae</taxon>
        <taxon>Sphingomonas</taxon>
    </lineage>
</organism>
<dbReference type="InterPro" id="IPR010131">
    <property type="entry name" value="MdtP/NodT-like"/>
</dbReference>
<dbReference type="Pfam" id="PF02321">
    <property type="entry name" value="OEP"/>
    <property type="match status" value="2"/>
</dbReference>
<evidence type="ECO:0000256" key="1">
    <source>
        <dbReference type="ARBA" id="ARBA00007613"/>
    </source>
</evidence>
<feature type="region of interest" description="Disordered" evidence="3">
    <location>
        <begin position="475"/>
        <end position="503"/>
    </location>
</feature>
<dbReference type="RefSeq" id="WP_184506976.1">
    <property type="nucleotide sequence ID" value="NZ_JACHBT010000016.1"/>
</dbReference>
<keyword evidence="2" id="KW-0812">Transmembrane</keyword>
<protein>
    <submittedName>
        <fullName evidence="4">NodT family efflux transporter outer membrane factor (OMF) lipoprotein</fullName>
    </submittedName>
</protein>
<dbReference type="PANTHER" id="PTHR30203:SF25">
    <property type="entry name" value="OUTER MEMBRANE PROTEIN-RELATED"/>
    <property type="match status" value="1"/>
</dbReference>
<keyword evidence="2" id="KW-0472">Membrane</keyword>
<dbReference type="InterPro" id="IPR003423">
    <property type="entry name" value="OMP_efflux"/>
</dbReference>
<evidence type="ECO:0000313" key="5">
    <source>
        <dbReference type="Proteomes" id="UP000522313"/>
    </source>
</evidence>
<comment type="subcellular location">
    <subcellularLocation>
        <location evidence="2">Cell membrane</location>
        <topology evidence="2">Lipid-anchor</topology>
    </subcellularLocation>
</comment>
<reference evidence="4 5" key="2">
    <citation type="submission" date="2020-08" db="EMBL/GenBank/DDBJ databases">
        <authorList>
            <person name="Partida-Martinez L."/>
            <person name="Huntemann M."/>
            <person name="Clum A."/>
            <person name="Wang J."/>
            <person name="Palaniappan K."/>
            <person name="Ritter S."/>
            <person name="Chen I.-M."/>
            <person name="Stamatis D."/>
            <person name="Reddy T."/>
            <person name="O'Malley R."/>
            <person name="Daum C."/>
            <person name="Shapiro N."/>
            <person name="Ivanova N."/>
            <person name="Kyrpides N."/>
            <person name="Woyke T."/>
        </authorList>
    </citation>
    <scope>NUCLEOTIDE SEQUENCE [LARGE SCALE GENOMIC DNA]</scope>
    <source>
        <strain evidence="4 5">AS3.13</strain>
    </source>
</reference>
<keyword evidence="2 4" id="KW-0449">Lipoprotein</keyword>
<evidence type="ECO:0000256" key="2">
    <source>
        <dbReference type="RuleBase" id="RU362097"/>
    </source>
</evidence>
<reference evidence="4 5" key="1">
    <citation type="submission" date="2020-08" db="EMBL/GenBank/DDBJ databases">
        <title>The Agave Microbiome: Exploring the role of microbial communities in plant adaptations to desert environments.</title>
        <authorList>
            <person name="Partida-Martinez L.P."/>
        </authorList>
    </citation>
    <scope>NUCLEOTIDE SEQUENCE [LARGE SCALE GENOMIC DNA]</scope>
    <source>
        <strain evidence="4 5">AS3.13</strain>
    </source>
</reference>
<name>A0A7X0JE72_9SPHN</name>
<gene>
    <name evidence="4" type="ORF">F4693_002916</name>
</gene>
<proteinExistence type="inferred from homology"/>
<dbReference type="PANTHER" id="PTHR30203">
    <property type="entry name" value="OUTER MEMBRANE CATION EFFLUX PROTEIN"/>
    <property type="match status" value="1"/>
</dbReference>
<sequence>MRRVLLCTTMALAAAGCTVGPDYRPPAAAELAVPAGYSVRAAPTPEDLTRWWQRFDDPVLGQLVEQASAANTDVAQAVARLRQAREALVQSRADLLPTLSGNTGYSRSETLRGGGQTITLPDGTVQNIGGGGGANNFSVGGSASYQLGLFGEVRRTIEASRAQYEASGFDYAATLLTVQQETARNYILARLYQQQLANARASLALQEDNLEIAGFRLQAGLVSSLDQEQARQQRAQTAATIPTLEQQYNAAVSRLGVLTAQAPGALKPLLAAVRAIPTGTPPAGIGIPADVLRQRPDVRAAERALAAATAQIGVAQAALYPNFTFSGNINARANAVGSLLDTVTGGLFAGLTQAIFNGGRLRSQVRGQEAAADAALAAYKGTVLTALEDVENAVVALDTADRRERELAVAFDAAGNAALLSREQYRSGLSDFTTLSQQEATLLTTRNSAAQARADEATALVQLFAALGGGWDSTTVPTAPPRVAPAPTLAQPAPTPAPTDGNP</sequence>
<dbReference type="PROSITE" id="PS51257">
    <property type="entry name" value="PROKAR_LIPOPROTEIN"/>
    <property type="match status" value="1"/>
</dbReference>
<keyword evidence="2" id="KW-0564">Palmitate</keyword>
<comment type="caution">
    <text evidence="4">The sequence shown here is derived from an EMBL/GenBank/DDBJ whole genome shotgun (WGS) entry which is preliminary data.</text>
</comment>
<dbReference type="Proteomes" id="UP000522313">
    <property type="component" value="Unassembled WGS sequence"/>
</dbReference>
<keyword evidence="2" id="KW-1134">Transmembrane beta strand</keyword>
<dbReference type="Gene3D" id="2.20.200.10">
    <property type="entry name" value="Outer membrane efflux proteins (OEP)"/>
    <property type="match status" value="1"/>
</dbReference>